<comment type="caution">
    <text evidence="1">The sequence shown here is derived from an EMBL/GenBank/DDBJ whole genome shotgun (WGS) entry which is preliminary data.</text>
</comment>
<name>A0ACC8XB87_9FIRM</name>
<evidence type="ECO:0000313" key="1">
    <source>
        <dbReference type="EMBL" id="ONI39720.1"/>
    </source>
</evidence>
<reference evidence="1" key="1">
    <citation type="submission" date="2016-08" db="EMBL/GenBank/DDBJ databases">
        <authorList>
            <person name="Ngugi D.K."/>
            <person name="Miyake S."/>
            <person name="Stingl U."/>
        </authorList>
    </citation>
    <scope>NUCLEOTIDE SEQUENCE</scope>
    <source>
        <strain evidence="1">SCG-B11WGA-EpuloA1</strain>
    </source>
</reference>
<organism evidence="1 2">
    <name type="scientific">Candidatus Epulonipiscium fishelsonii</name>
    <dbReference type="NCBI Taxonomy" id="77094"/>
    <lineage>
        <taxon>Bacteria</taxon>
        <taxon>Bacillati</taxon>
        <taxon>Bacillota</taxon>
        <taxon>Clostridia</taxon>
        <taxon>Lachnospirales</taxon>
        <taxon>Lachnospiraceae</taxon>
        <taxon>Candidatus Epulonipiscium</taxon>
    </lineage>
</organism>
<keyword evidence="2" id="KW-1185">Reference proteome</keyword>
<dbReference type="EMBL" id="LJDB01000061">
    <property type="protein sequence ID" value="ONI39720.1"/>
    <property type="molecule type" value="Genomic_DNA"/>
</dbReference>
<accession>A0ACC8XB87</accession>
<sequence length="108" mass="12833">MFWLNNTILETFKKAPSDTGGNKLFQKLEKNNGILTYKTENEAIRKLIKLSKLSNKQLNNLGFKNKEIYAKYFNEKRFAKNYFKLIENILLDEELKINKLKENNNEKI</sequence>
<dbReference type="Proteomes" id="UP000188605">
    <property type="component" value="Unassembled WGS sequence"/>
</dbReference>
<gene>
    <name evidence="1" type="ORF">AN396_07575</name>
</gene>
<proteinExistence type="predicted"/>
<protein>
    <submittedName>
        <fullName evidence="1">Uncharacterized protein</fullName>
    </submittedName>
</protein>
<evidence type="ECO:0000313" key="2">
    <source>
        <dbReference type="Proteomes" id="UP000188605"/>
    </source>
</evidence>